<comment type="pathway">
    <text evidence="9">Cofactor biosynthesis; coenzyme A biosynthesis; CoA from (R)-pantothenate: step 4/5.</text>
</comment>
<gene>
    <name evidence="9 11" type="primary">coaD</name>
    <name evidence="11" type="ORF">Abiwalacus_25030</name>
</gene>
<evidence type="ECO:0000256" key="4">
    <source>
        <dbReference type="ARBA" id="ARBA00022741"/>
    </source>
</evidence>
<comment type="subcellular location">
    <subcellularLocation>
        <location evidence="9">Cytoplasm</location>
    </subcellularLocation>
</comment>
<dbReference type="SUPFAM" id="SSF52374">
    <property type="entry name" value="Nucleotidylyl transferase"/>
    <property type="match status" value="1"/>
</dbReference>
<keyword evidence="3 9" id="KW-0548">Nucleotidyltransferase</keyword>
<evidence type="ECO:0000259" key="10">
    <source>
        <dbReference type="Pfam" id="PF01467"/>
    </source>
</evidence>
<protein>
    <recommendedName>
        <fullName evidence="9">Phosphopantetheine adenylyltransferase</fullName>
        <ecNumber evidence="9">2.7.7.3</ecNumber>
    </recommendedName>
    <alternativeName>
        <fullName evidence="9">Dephospho-CoA pyrophosphorylase</fullName>
    </alternativeName>
    <alternativeName>
        <fullName evidence="9">Pantetheine-phosphate adenylyltransferase</fullName>
        <shortName evidence="9">PPAT</shortName>
    </alternativeName>
</protein>
<dbReference type="CDD" id="cd02163">
    <property type="entry name" value="PPAT"/>
    <property type="match status" value="1"/>
</dbReference>
<dbReference type="HAMAP" id="MF_00151">
    <property type="entry name" value="PPAT_bact"/>
    <property type="match status" value="1"/>
</dbReference>
<evidence type="ECO:0000256" key="3">
    <source>
        <dbReference type="ARBA" id="ARBA00022695"/>
    </source>
</evidence>
<dbReference type="InterPro" id="IPR014729">
    <property type="entry name" value="Rossmann-like_a/b/a_fold"/>
</dbReference>
<feature type="binding site" evidence="9">
    <location>
        <position position="89"/>
    </location>
    <ligand>
        <name>substrate</name>
    </ligand>
</feature>
<name>A0ABM7ZJG7_9BACT</name>
<feature type="binding site" evidence="9">
    <location>
        <begin position="125"/>
        <end position="131"/>
    </location>
    <ligand>
        <name>ATP</name>
        <dbReference type="ChEBI" id="CHEBI:30616"/>
    </ligand>
</feature>
<dbReference type="InterPro" id="IPR001980">
    <property type="entry name" value="PPAT"/>
</dbReference>
<evidence type="ECO:0000256" key="7">
    <source>
        <dbReference type="ARBA" id="ARBA00022993"/>
    </source>
</evidence>
<dbReference type="NCBIfam" id="TIGR00125">
    <property type="entry name" value="cyt_tran_rel"/>
    <property type="match status" value="1"/>
</dbReference>
<organism evidence="11 12">
    <name type="scientific">Akkermansia biwaensis</name>
    <dbReference type="NCBI Taxonomy" id="2946555"/>
    <lineage>
        <taxon>Bacteria</taxon>
        <taxon>Pseudomonadati</taxon>
        <taxon>Verrucomicrobiota</taxon>
        <taxon>Verrucomicrobiia</taxon>
        <taxon>Verrucomicrobiales</taxon>
        <taxon>Akkermansiaceae</taxon>
        <taxon>Akkermansia</taxon>
    </lineage>
</organism>
<dbReference type="EMBL" id="AP025943">
    <property type="protein sequence ID" value="BDL44929.1"/>
    <property type="molecule type" value="Genomic_DNA"/>
</dbReference>
<dbReference type="PRINTS" id="PR01020">
    <property type="entry name" value="LPSBIOSNTHSS"/>
</dbReference>
<keyword evidence="4 9" id="KW-0547">Nucleotide-binding</keyword>
<dbReference type="RefSeq" id="WP_215435058.1">
    <property type="nucleotide sequence ID" value="NZ_AP025943.1"/>
</dbReference>
<proteinExistence type="inferred from homology"/>
<feature type="binding site" evidence="9">
    <location>
        <position position="10"/>
    </location>
    <ligand>
        <name>substrate</name>
    </ligand>
</feature>
<sequence length="175" mass="20332">MKRIAVYAGSFDPLTNGHLWMIRQGARMFDELIVAIGDNPEKHYTFSHEERMDMLRTALSDMPEVRIAEFHNRFLVDFAKEHEASFMLRGIRSTQDYEYERVMRHINADMAPKVCTVFLMPPRDTAELSSSMIKGLIGPEGWESQVSRYVPPNVFALLKKKYKTLTEEMRRQGGQ</sequence>
<feature type="binding site" evidence="9">
    <location>
        <position position="75"/>
    </location>
    <ligand>
        <name>substrate</name>
    </ligand>
</feature>
<keyword evidence="2 9" id="KW-0808">Transferase</keyword>
<feature type="binding site" evidence="9">
    <location>
        <begin position="10"/>
        <end position="11"/>
    </location>
    <ligand>
        <name>ATP</name>
        <dbReference type="ChEBI" id="CHEBI:30616"/>
    </ligand>
</feature>
<dbReference type="PANTHER" id="PTHR21342">
    <property type="entry name" value="PHOSPHOPANTETHEINE ADENYLYLTRANSFERASE"/>
    <property type="match status" value="1"/>
</dbReference>
<keyword evidence="6 9" id="KW-0460">Magnesium</keyword>
<dbReference type="EC" id="2.7.7.3" evidence="9"/>
<evidence type="ECO:0000256" key="5">
    <source>
        <dbReference type="ARBA" id="ARBA00022840"/>
    </source>
</evidence>
<evidence type="ECO:0000313" key="11">
    <source>
        <dbReference type="EMBL" id="BDL44929.1"/>
    </source>
</evidence>
<evidence type="ECO:0000256" key="2">
    <source>
        <dbReference type="ARBA" id="ARBA00022679"/>
    </source>
</evidence>
<accession>A0ABM7ZJG7</accession>
<feature type="binding site" evidence="9">
    <location>
        <position position="100"/>
    </location>
    <ligand>
        <name>ATP</name>
        <dbReference type="ChEBI" id="CHEBI:30616"/>
    </ligand>
</feature>
<keyword evidence="5 9" id="KW-0067">ATP-binding</keyword>
<keyword evidence="7 9" id="KW-0173">Coenzyme A biosynthesis</keyword>
<comment type="catalytic activity">
    <reaction evidence="8 9">
        <text>(R)-4'-phosphopantetheine + ATP + H(+) = 3'-dephospho-CoA + diphosphate</text>
        <dbReference type="Rhea" id="RHEA:19801"/>
        <dbReference type="ChEBI" id="CHEBI:15378"/>
        <dbReference type="ChEBI" id="CHEBI:30616"/>
        <dbReference type="ChEBI" id="CHEBI:33019"/>
        <dbReference type="ChEBI" id="CHEBI:57328"/>
        <dbReference type="ChEBI" id="CHEBI:61723"/>
        <dbReference type="EC" id="2.7.7.3"/>
    </reaction>
</comment>
<dbReference type="PANTHER" id="PTHR21342:SF1">
    <property type="entry name" value="PHOSPHOPANTETHEINE ADENYLYLTRANSFERASE"/>
    <property type="match status" value="1"/>
</dbReference>
<feature type="domain" description="Cytidyltransferase-like" evidence="10">
    <location>
        <begin position="6"/>
        <end position="134"/>
    </location>
</feature>
<keyword evidence="1 9" id="KW-0963">Cytoplasm</keyword>
<dbReference type="Pfam" id="PF01467">
    <property type="entry name" value="CTP_transf_like"/>
    <property type="match status" value="1"/>
</dbReference>
<feature type="site" description="Transition state stabilizer" evidence="9">
    <location>
        <position position="18"/>
    </location>
</feature>
<dbReference type="NCBIfam" id="TIGR01510">
    <property type="entry name" value="coaD_prev_kdtB"/>
    <property type="match status" value="1"/>
</dbReference>
<dbReference type="InterPro" id="IPR004821">
    <property type="entry name" value="Cyt_trans-like"/>
</dbReference>
<feature type="binding site" evidence="9">
    <location>
        <position position="18"/>
    </location>
    <ligand>
        <name>ATP</name>
        <dbReference type="ChEBI" id="CHEBI:30616"/>
    </ligand>
</feature>
<feature type="binding site" evidence="9">
    <location>
        <position position="42"/>
    </location>
    <ligand>
        <name>substrate</name>
    </ligand>
</feature>
<evidence type="ECO:0000256" key="6">
    <source>
        <dbReference type="ARBA" id="ARBA00022842"/>
    </source>
</evidence>
<evidence type="ECO:0000256" key="1">
    <source>
        <dbReference type="ARBA" id="ARBA00022490"/>
    </source>
</evidence>
<evidence type="ECO:0000256" key="8">
    <source>
        <dbReference type="ARBA" id="ARBA00029346"/>
    </source>
</evidence>
<dbReference type="Proteomes" id="UP001062263">
    <property type="component" value="Chromosome"/>
</dbReference>
<dbReference type="GO" id="GO:0016779">
    <property type="term" value="F:nucleotidyltransferase activity"/>
    <property type="evidence" value="ECO:0007669"/>
    <property type="project" value="UniProtKB-KW"/>
</dbReference>
<evidence type="ECO:0000313" key="12">
    <source>
        <dbReference type="Proteomes" id="UP001062263"/>
    </source>
</evidence>
<reference evidence="11" key="1">
    <citation type="submission" date="2022-06" db="EMBL/GenBank/DDBJ databases">
        <title>Akkermansia biwalacus sp. nov., an anaerobic mucin-degrading bacterium isolated from human intestine.</title>
        <authorList>
            <person name="Kobayashi Y."/>
            <person name="Inoue S."/>
            <person name="Kawahara T."/>
            <person name="Kohda N."/>
        </authorList>
    </citation>
    <scope>NUCLEOTIDE SEQUENCE</scope>
    <source>
        <strain evidence="11">WON2089</strain>
    </source>
</reference>
<feature type="binding site" evidence="9">
    <location>
        <begin position="90"/>
        <end position="92"/>
    </location>
    <ligand>
        <name>ATP</name>
        <dbReference type="ChEBI" id="CHEBI:30616"/>
    </ligand>
</feature>
<comment type="subunit">
    <text evidence="9">Homohexamer.</text>
</comment>
<evidence type="ECO:0000256" key="9">
    <source>
        <dbReference type="HAMAP-Rule" id="MF_00151"/>
    </source>
</evidence>
<comment type="function">
    <text evidence="9">Reversibly transfers an adenylyl group from ATP to 4'-phosphopantetheine, yielding dephospho-CoA (dPCoA) and pyrophosphate.</text>
</comment>
<dbReference type="Gene3D" id="3.40.50.620">
    <property type="entry name" value="HUPs"/>
    <property type="match status" value="1"/>
</dbReference>
<keyword evidence="12" id="KW-1185">Reference proteome</keyword>
<comment type="similarity">
    <text evidence="9">Belongs to the bacterial CoaD family.</text>
</comment>
<comment type="cofactor">
    <cofactor evidence="9">
        <name>Mg(2+)</name>
        <dbReference type="ChEBI" id="CHEBI:18420"/>
    </cofactor>
</comment>